<feature type="domain" description="HTH tetR-type" evidence="5">
    <location>
        <begin position="17"/>
        <end position="77"/>
    </location>
</feature>
<dbReference type="PROSITE" id="PS50977">
    <property type="entry name" value="HTH_TETR_2"/>
    <property type="match status" value="1"/>
</dbReference>
<dbReference type="GO" id="GO:0003700">
    <property type="term" value="F:DNA-binding transcription factor activity"/>
    <property type="evidence" value="ECO:0007669"/>
    <property type="project" value="TreeGrafter"/>
</dbReference>
<gene>
    <name evidence="6" type="ORF">HLA99_06350</name>
</gene>
<protein>
    <submittedName>
        <fullName evidence="6">TetR/AcrR family transcriptional regulator</fullName>
    </submittedName>
</protein>
<dbReference type="InterPro" id="IPR009057">
    <property type="entry name" value="Homeodomain-like_sf"/>
</dbReference>
<evidence type="ECO:0000256" key="3">
    <source>
        <dbReference type="ARBA" id="ARBA00023163"/>
    </source>
</evidence>
<evidence type="ECO:0000313" key="6">
    <source>
        <dbReference type="EMBL" id="NNH03471.1"/>
    </source>
</evidence>
<evidence type="ECO:0000313" key="7">
    <source>
        <dbReference type="Proteomes" id="UP000543598"/>
    </source>
</evidence>
<dbReference type="GO" id="GO:0000976">
    <property type="term" value="F:transcription cis-regulatory region binding"/>
    <property type="evidence" value="ECO:0007669"/>
    <property type="project" value="TreeGrafter"/>
</dbReference>
<dbReference type="InterPro" id="IPR050109">
    <property type="entry name" value="HTH-type_TetR-like_transc_reg"/>
</dbReference>
<sequence>MTTATERADRASVDKFAMRRRMLAESALAAIAERGYAQTGLRDVAQHSELSHGSLHYYFDGKDDLVALAVWNYKSACARRYDTIVESSVTSDELAARFGVEMASTLRDEASLHRLWYDLRNQALFSEGFRDTIVAIDELLEEMVWAIVVKFAQLEGRPPAVTPPIAYALFDGLFRNTLIRFLRGEVNAVEELRQQAPVLLRTTLHAAD</sequence>
<dbReference type="RefSeq" id="WP_167037367.1">
    <property type="nucleotide sequence ID" value="NZ_BAAANA010000001.1"/>
</dbReference>
<dbReference type="PANTHER" id="PTHR30055">
    <property type="entry name" value="HTH-TYPE TRANSCRIPTIONAL REGULATOR RUTR"/>
    <property type="match status" value="1"/>
</dbReference>
<reference evidence="6 7" key="1">
    <citation type="submission" date="2020-05" db="EMBL/GenBank/DDBJ databases">
        <title>MicrobeNet Type strains.</title>
        <authorList>
            <person name="Nicholson A.C."/>
        </authorList>
    </citation>
    <scope>NUCLEOTIDE SEQUENCE [LARGE SCALE GENOMIC DNA]</scope>
    <source>
        <strain evidence="6 7">JCM 14282</strain>
    </source>
</reference>
<keyword evidence="1" id="KW-0805">Transcription regulation</keyword>
<dbReference type="PRINTS" id="PR00455">
    <property type="entry name" value="HTHTETR"/>
</dbReference>
<evidence type="ECO:0000256" key="1">
    <source>
        <dbReference type="ARBA" id="ARBA00023015"/>
    </source>
</evidence>
<dbReference type="Gene3D" id="1.10.357.10">
    <property type="entry name" value="Tetracycline Repressor, domain 2"/>
    <property type="match status" value="1"/>
</dbReference>
<dbReference type="EMBL" id="JABEMB010000006">
    <property type="protein sequence ID" value="NNH03471.1"/>
    <property type="molecule type" value="Genomic_DNA"/>
</dbReference>
<evidence type="ECO:0000256" key="2">
    <source>
        <dbReference type="ARBA" id="ARBA00023125"/>
    </source>
</evidence>
<evidence type="ECO:0000256" key="4">
    <source>
        <dbReference type="PROSITE-ProRule" id="PRU00335"/>
    </source>
</evidence>
<comment type="caution">
    <text evidence="6">The sequence shown here is derived from an EMBL/GenBank/DDBJ whole genome shotgun (WGS) entry which is preliminary data.</text>
</comment>
<dbReference type="InterPro" id="IPR001647">
    <property type="entry name" value="HTH_TetR"/>
</dbReference>
<evidence type="ECO:0000259" key="5">
    <source>
        <dbReference type="PROSITE" id="PS50977"/>
    </source>
</evidence>
<name>A0A7Y2LZ17_9MICO</name>
<keyword evidence="7" id="KW-1185">Reference proteome</keyword>
<keyword evidence="2 4" id="KW-0238">DNA-binding</keyword>
<keyword evidence="3" id="KW-0804">Transcription</keyword>
<dbReference type="PANTHER" id="PTHR30055:SF234">
    <property type="entry name" value="HTH-TYPE TRANSCRIPTIONAL REGULATOR BETI"/>
    <property type="match status" value="1"/>
</dbReference>
<dbReference type="Pfam" id="PF00440">
    <property type="entry name" value="TetR_N"/>
    <property type="match status" value="1"/>
</dbReference>
<accession>A0A7Y2LZ17</accession>
<dbReference type="AlphaFoldDB" id="A0A7Y2LZ17"/>
<feature type="DNA-binding region" description="H-T-H motif" evidence="4">
    <location>
        <begin position="40"/>
        <end position="59"/>
    </location>
</feature>
<organism evidence="6 7">
    <name type="scientific">Microbacterium ulmi</name>
    <dbReference type="NCBI Taxonomy" id="179095"/>
    <lineage>
        <taxon>Bacteria</taxon>
        <taxon>Bacillati</taxon>
        <taxon>Actinomycetota</taxon>
        <taxon>Actinomycetes</taxon>
        <taxon>Micrococcales</taxon>
        <taxon>Microbacteriaceae</taxon>
        <taxon>Microbacterium</taxon>
    </lineage>
</organism>
<dbReference type="Proteomes" id="UP000543598">
    <property type="component" value="Unassembled WGS sequence"/>
</dbReference>
<dbReference type="SUPFAM" id="SSF46689">
    <property type="entry name" value="Homeodomain-like"/>
    <property type="match status" value="1"/>
</dbReference>
<proteinExistence type="predicted"/>